<dbReference type="Proteomes" id="UP001235712">
    <property type="component" value="Unassembled WGS sequence"/>
</dbReference>
<gene>
    <name evidence="1" type="ORF">J2S57_004142</name>
</gene>
<keyword evidence="2" id="KW-1185">Reference proteome</keyword>
<dbReference type="EMBL" id="JAUSQZ010000001">
    <property type="protein sequence ID" value="MDP9828393.1"/>
    <property type="molecule type" value="Genomic_DNA"/>
</dbReference>
<protein>
    <recommendedName>
        <fullName evidence="3">Alpha/beta hydrolase</fullName>
    </recommendedName>
</protein>
<name>A0ABT9P6S2_9ACTN</name>
<dbReference type="RefSeq" id="WP_307245529.1">
    <property type="nucleotide sequence ID" value="NZ_JAUSQZ010000001.1"/>
</dbReference>
<reference evidence="1 2" key="1">
    <citation type="submission" date="2023-07" db="EMBL/GenBank/DDBJ databases">
        <title>Sequencing the genomes of 1000 actinobacteria strains.</title>
        <authorList>
            <person name="Klenk H.-P."/>
        </authorList>
    </citation>
    <scope>NUCLEOTIDE SEQUENCE [LARGE SCALE GENOMIC DNA]</scope>
    <source>
        <strain evidence="1 2">DSM 44388</strain>
    </source>
</reference>
<organism evidence="1 2">
    <name type="scientific">Kineosporia succinea</name>
    <dbReference type="NCBI Taxonomy" id="84632"/>
    <lineage>
        <taxon>Bacteria</taxon>
        <taxon>Bacillati</taxon>
        <taxon>Actinomycetota</taxon>
        <taxon>Actinomycetes</taxon>
        <taxon>Kineosporiales</taxon>
        <taxon>Kineosporiaceae</taxon>
        <taxon>Kineosporia</taxon>
    </lineage>
</organism>
<evidence type="ECO:0000313" key="1">
    <source>
        <dbReference type="EMBL" id="MDP9828393.1"/>
    </source>
</evidence>
<evidence type="ECO:0000313" key="2">
    <source>
        <dbReference type="Proteomes" id="UP001235712"/>
    </source>
</evidence>
<sequence>MLVVALAQAQDLIFELPAPQPGAYFTDALMVDDVSTPGVKSAYVLSENDRAPARPGAESAARIGLTPVLVPGGHQAVLTRPDEVTRALLGV</sequence>
<proteinExistence type="predicted"/>
<comment type="caution">
    <text evidence="1">The sequence shown here is derived from an EMBL/GenBank/DDBJ whole genome shotgun (WGS) entry which is preliminary data.</text>
</comment>
<evidence type="ECO:0008006" key="3">
    <source>
        <dbReference type="Google" id="ProtNLM"/>
    </source>
</evidence>
<accession>A0ABT9P6S2</accession>